<feature type="domain" description="Creatinase N-terminal" evidence="2">
    <location>
        <begin position="14"/>
        <end position="145"/>
    </location>
</feature>
<protein>
    <submittedName>
        <fullName evidence="3">M24 family metallopeptidase</fullName>
    </submittedName>
</protein>
<dbReference type="PANTHER" id="PTHR46112:SF3">
    <property type="entry name" value="AMINOPEPTIDASE YPDF"/>
    <property type="match status" value="1"/>
</dbReference>
<evidence type="ECO:0000259" key="1">
    <source>
        <dbReference type="Pfam" id="PF00557"/>
    </source>
</evidence>
<evidence type="ECO:0000313" key="3">
    <source>
        <dbReference type="EMBL" id="QHC02046.1"/>
    </source>
</evidence>
<gene>
    <name evidence="3" type="ORF">EK0264_18375</name>
</gene>
<name>A0A7L4YS92_9ACTN</name>
<dbReference type="SUPFAM" id="SSF53092">
    <property type="entry name" value="Creatinase/prolidase N-terminal domain"/>
    <property type="match status" value="1"/>
</dbReference>
<organism evidence="3 4">
    <name type="scientific">Epidermidibacterium keratini</name>
    <dbReference type="NCBI Taxonomy" id="1891644"/>
    <lineage>
        <taxon>Bacteria</taxon>
        <taxon>Bacillati</taxon>
        <taxon>Actinomycetota</taxon>
        <taxon>Actinomycetes</taxon>
        <taxon>Sporichthyales</taxon>
        <taxon>Sporichthyaceae</taxon>
        <taxon>Epidermidibacterium</taxon>
    </lineage>
</organism>
<dbReference type="Pfam" id="PF00557">
    <property type="entry name" value="Peptidase_M24"/>
    <property type="match status" value="1"/>
</dbReference>
<dbReference type="InParanoid" id="A0A7L4YS92"/>
<accession>A0A7L4YS92</accession>
<sequence>MHAAPDAPSEITDRLRRAQRAAAERGLDALVIGTGADLRYLTGYDAHLSERITALVLPAAADPVFVVPRLESSLAGDSAAGRLGVAIEAWDETDDPYALIASIAGGSAIAMSDRMWAQHVFGLRDAAPQAQLQSAAPTMAALRMVKSPAEIEALRRAAAAIDTVHAQVPALLVTGRSESEVAADLSRLIVEAGHVSAAFTIVGSGPNGASPHHEFSDRALTDGDLVVVDIGGPMPDGYESDSTRTYVLGDPSDEYAEMYAVLQAAHQAAVEAARPGITCAAVDAAARDVITNAGMGERFIHRTGHGIGLDGHEHPYLVAGNEQVLAAGMTFSIEPGIYLEGQYGARLEDICAVTDGPLELLNSSPRELVRVGD</sequence>
<dbReference type="PANTHER" id="PTHR46112">
    <property type="entry name" value="AMINOPEPTIDASE"/>
    <property type="match status" value="1"/>
</dbReference>
<dbReference type="FunCoup" id="A0A7L4YS92">
    <property type="interactions" value="247"/>
</dbReference>
<keyword evidence="4" id="KW-1185">Reference proteome</keyword>
<dbReference type="AlphaFoldDB" id="A0A7L4YS92"/>
<reference evidence="3 4" key="1">
    <citation type="journal article" date="2018" name="Int. J. Syst. Evol. Microbiol.">
        <title>Epidermidibacterium keratini gen. nov., sp. nov., a member of the family Sporichthyaceae, isolated from keratin epidermis.</title>
        <authorList>
            <person name="Lee D.G."/>
            <person name="Trujillo M.E."/>
            <person name="Kang S."/>
            <person name="Nam J.J."/>
            <person name="Kim Y.J."/>
        </authorList>
    </citation>
    <scope>NUCLEOTIDE SEQUENCE [LARGE SCALE GENOMIC DNA]</scope>
    <source>
        <strain evidence="3 4">EPI-7</strain>
    </source>
</reference>
<dbReference type="InterPro" id="IPR029149">
    <property type="entry name" value="Creatin/AminoP/Spt16_N"/>
</dbReference>
<evidence type="ECO:0000259" key="2">
    <source>
        <dbReference type="Pfam" id="PF01321"/>
    </source>
</evidence>
<dbReference type="OrthoDB" id="9806388at2"/>
<dbReference type="Gene3D" id="3.40.350.10">
    <property type="entry name" value="Creatinase/prolidase N-terminal domain"/>
    <property type="match status" value="1"/>
</dbReference>
<dbReference type="Gene3D" id="3.90.230.10">
    <property type="entry name" value="Creatinase/methionine aminopeptidase superfamily"/>
    <property type="match status" value="1"/>
</dbReference>
<dbReference type="SUPFAM" id="SSF55920">
    <property type="entry name" value="Creatinase/aminopeptidase"/>
    <property type="match status" value="1"/>
</dbReference>
<feature type="domain" description="Peptidase M24" evidence="1">
    <location>
        <begin position="152"/>
        <end position="355"/>
    </location>
</feature>
<evidence type="ECO:0000313" key="4">
    <source>
        <dbReference type="Proteomes" id="UP000463857"/>
    </source>
</evidence>
<dbReference type="Pfam" id="PF01321">
    <property type="entry name" value="Creatinase_N"/>
    <property type="match status" value="1"/>
</dbReference>
<dbReference type="InterPro" id="IPR000587">
    <property type="entry name" value="Creatinase_N"/>
</dbReference>
<proteinExistence type="predicted"/>
<dbReference type="EMBL" id="CP047156">
    <property type="protein sequence ID" value="QHC02046.1"/>
    <property type="molecule type" value="Genomic_DNA"/>
</dbReference>
<dbReference type="KEGG" id="eke:EK0264_18375"/>
<dbReference type="RefSeq" id="WP_159547170.1">
    <property type="nucleotide sequence ID" value="NZ_CP047156.1"/>
</dbReference>
<dbReference type="InterPro" id="IPR000994">
    <property type="entry name" value="Pept_M24"/>
</dbReference>
<dbReference type="Proteomes" id="UP000463857">
    <property type="component" value="Chromosome"/>
</dbReference>
<dbReference type="InterPro" id="IPR036005">
    <property type="entry name" value="Creatinase/aminopeptidase-like"/>
</dbReference>
<dbReference type="InterPro" id="IPR050659">
    <property type="entry name" value="Peptidase_M24B"/>
</dbReference>